<feature type="transmembrane region" description="Helical" evidence="2">
    <location>
        <begin position="86"/>
        <end position="107"/>
    </location>
</feature>
<feature type="compositionally biased region" description="Low complexity" evidence="1">
    <location>
        <begin position="604"/>
        <end position="634"/>
    </location>
</feature>
<feature type="transmembrane region" description="Helical" evidence="2">
    <location>
        <begin position="230"/>
        <end position="250"/>
    </location>
</feature>
<protein>
    <recommendedName>
        <fullName evidence="5">DUF1275 domain-containing protein</fullName>
    </recommendedName>
</protein>
<reference evidence="3" key="1">
    <citation type="submission" date="2013-04" db="EMBL/GenBank/DDBJ databases">
        <title>The Genome Sequence of Fonticula alba ATCC 38817.</title>
        <authorList>
            <consortium name="The Broad Institute Genomics Platform"/>
            <person name="Russ C."/>
            <person name="Cuomo C."/>
            <person name="Burger G."/>
            <person name="Gray M.W."/>
            <person name="Holland P.W.H."/>
            <person name="King N."/>
            <person name="Lang F.B.F."/>
            <person name="Roger A.J."/>
            <person name="Ruiz-Trillo I."/>
            <person name="Brown M."/>
            <person name="Walker B."/>
            <person name="Young S."/>
            <person name="Zeng Q."/>
            <person name="Gargeya S."/>
            <person name="Fitzgerald M."/>
            <person name="Haas B."/>
            <person name="Abouelleil A."/>
            <person name="Allen A.W."/>
            <person name="Alvarado L."/>
            <person name="Arachchi H.M."/>
            <person name="Berlin A.M."/>
            <person name="Chapman S.B."/>
            <person name="Gainer-Dewar J."/>
            <person name="Goldberg J."/>
            <person name="Griggs A."/>
            <person name="Gujja S."/>
            <person name="Hansen M."/>
            <person name="Howarth C."/>
            <person name="Imamovic A."/>
            <person name="Ireland A."/>
            <person name="Larimer J."/>
            <person name="McCowan C."/>
            <person name="Murphy C."/>
            <person name="Pearson M."/>
            <person name="Poon T.W."/>
            <person name="Priest M."/>
            <person name="Roberts A."/>
            <person name="Saif S."/>
            <person name="Shea T."/>
            <person name="Sisk P."/>
            <person name="Sykes S."/>
            <person name="Wortman J."/>
            <person name="Nusbaum C."/>
            <person name="Birren B."/>
        </authorList>
    </citation>
    <scope>NUCLEOTIDE SEQUENCE [LARGE SCALE GENOMIC DNA]</scope>
    <source>
        <strain evidence="3">ATCC 38817</strain>
    </source>
</reference>
<keyword evidence="2" id="KW-1133">Transmembrane helix</keyword>
<dbReference type="PANTHER" id="PTHR37314">
    <property type="entry name" value="SLR0142 PROTEIN"/>
    <property type="match status" value="1"/>
</dbReference>
<feature type="compositionally biased region" description="Low complexity" evidence="1">
    <location>
        <begin position="561"/>
        <end position="573"/>
    </location>
</feature>
<evidence type="ECO:0000313" key="4">
    <source>
        <dbReference type="Proteomes" id="UP000030693"/>
    </source>
</evidence>
<dbReference type="OrthoDB" id="5591616at2759"/>
<dbReference type="PANTHER" id="PTHR37314:SF4">
    <property type="entry name" value="UPF0700 TRANSMEMBRANE PROTEIN YOAK"/>
    <property type="match status" value="1"/>
</dbReference>
<dbReference type="RefSeq" id="XP_009493235.1">
    <property type="nucleotide sequence ID" value="XM_009494960.1"/>
</dbReference>
<keyword evidence="4" id="KW-1185">Reference proteome</keyword>
<feature type="transmembrane region" description="Helical" evidence="2">
    <location>
        <begin position="146"/>
        <end position="168"/>
    </location>
</feature>
<proteinExistence type="predicted"/>
<feature type="region of interest" description="Disordered" evidence="1">
    <location>
        <begin position="663"/>
        <end position="699"/>
    </location>
</feature>
<evidence type="ECO:0000256" key="2">
    <source>
        <dbReference type="SAM" id="Phobius"/>
    </source>
</evidence>
<feature type="transmembrane region" description="Helical" evidence="2">
    <location>
        <begin position="119"/>
        <end position="140"/>
    </location>
</feature>
<feature type="compositionally biased region" description="Low complexity" evidence="1">
    <location>
        <begin position="406"/>
        <end position="415"/>
    </location>
</feature>
<feature type="transmembrane region" description="Helical" evidence="2">
    <location>
        <begin position="206"/>
        <end position="224"/>
    </location>
</feature>
<dbReference type="InterPro" id="IPR010699">
    <property type="entry name" value="DUF1275"/>
</dbReference>
<keyword evidence="2" id="KW-0812">Transmembrane</keyword>
<sequence length="699" mass="73694">MPLARRIKLALVRRRQREFESAPLDIHTQRDFYPVLIGGVSLTLLAGFINAVFVTSIYQRPVSHMTGPTTNIAIQMTASNVDLIHLWHYGLLVFFFICGSMCSGLIIGSEREFRLDRSYGWALIVQATALFLGAILPTLGSAELPVFFGAFACGLQNALVTTFSSAIIRTTHITGIVSDIGVLIGQNLHYYFFNGPPQKGSWKLKLFIPLYLGFFGGAALGAMSERAFKMLALLFPAGLLLIMGVFHLSYRTLLKKIHERRFENEERFEEERQAMADMFAAYAERFGNDRAEAARQFAADAITAAAESVARASGVYDANGARQSMAASMRNSLAFPRSSTDYPGVEAYAMQALSGSSIHESGFSRKSQNFAPDATGGVNYDHPDMPRTGPPPAPGPDKLRADHPYLPGAGPAALPTVDPATGRLLEGASPESPDMSGPRSFAPYFEVHNDTAGHATGVEDGSTTYSFNADTLRTTGMPGSISDPGYDHDVLPMSRASIGSYSARAASFGNMPAATEDAWRMHVARTSIAVGGDAASARALTLTEQELMQDVQALLHERAGLSPAPSSAGGTSSRVSMGISSPAPMAPGAKLDGAMALVPPTPESADASSSSAGSFHFSSTGASSSSPSMSSASSLMTPVSGVDAHLSADIHAAVHHASMLGAAHHIPPLSPPPGQASAPPSDAGAGGFGGAIDFSLDEE</sequence>
<feature type="transmembrane region" description="Helical" evidence="2">
    <location>
        <begin position="32"/>
        <end position="58"/>
    </location>
</feature>
<evidence type="ECO:0000313" key="3">
    <source>
        <dbReference type="EMBL" id="KCV71656.1"/>
    </source>
</evidence>
<evidence type="ECO:0008006" key="5">
    <source>
        <dbReference type="Google" id="ProtNLM"/>
    </source>
</evidence>
<dbReference type="GeneID" id="20525800"/>
<organism evidence="3">
    <name type="scientific">Fonticula alba</name>
    <name type="common">Slime mold</name>
    <dbReference type="NCBI Taxonomy" id="691883"/>
    <lineage>
        <taxon>Eukaryota</taxon>
        <taxon>Rotosphaerida</taxon>
        <taxon>Fonticulaceae</taxon>
        <taxon>Fonticula</taxon>
    </lineage>
</organism>
<feature type="region of interest" description="Disordered" evidence="1">
    <location>
        <begin position="561"/>
        <end position="636"/>
    </location>
</feature>
<accession>A0A058ZCJ0</accession>
<evidence type="ECO:0000256" key="1">
    <source>
        <dbReference type="SAM" id="MobiDB-lite"/>
    </source>
</evidence>
<name>A0A058ZCJ0_FONAL</name>
<dbReference type="Pfam" id="PF06912">
    <property type="entry name" value="DUF1275"/>
    <property type="match status" value="1"/>
</dbReference>
<dbReference type="EMBL" id="KB932202">
    <property type="protein sequence ID" value="KCV71656.1"/>
    <property type="molecule type" value="Genomic_DNA"/>
</dbReference>
<gene>
    <name evidence="3" type="ORF">H696_01075</name>
</gene>
<keyword evidence="2" id="KW-0472">Membrane</keyword>
<dbReference type="eggNOG" id="ENOG502S46C">
    <property type="taxonomic scope" value="Eukaryota"/>
</dbReference>
<feature type="region of interest" description="Disordered" evidence="1">
    <location>
        <begin position="359"/>
        <end position="436"/>
    </location>
</feature>
<dbReference type="AlphaFoldDB" id="A0A058ZCJ0"/>
<dbReference type="Proteomes" id="UP000030693">
    <property type="component" value="Unassembled WGS sequence"/>
</dbReference>
<feature type="compositionally biased region" description="Polar residues" evidence="1">
    <location>
        <begin position="359"/>
        <end position="370"/>
    </location>
</feature>